<gene>
    <name evidence="6" type="ORF">SAMN05661099_0560</name>
</gene>
<dbReference type="InterPro" id="IPR005493">
    <property type="entry name" value="RraA/RraA-like"/>
</dbReference>
<dbReference type="Gene3D" id="3.50.30.40">
    <property type="entry name" value="Ribonuclease E inhibitor RraA/RraA-like"/>
    <property type="match status" value="1"/>
</dbReference>
<dbReference type="STRING" id="572036.SAMN05661099_0560"/>
<protein>
    <recommendedName>
        <fullName evidence="2">Putative 4-hydroxy-4-methyl-2-oxoglutarate aldolase</fullName>
    </recommendedName>
    <alternativeName>
        <fullName evidence="3">Regulator of ribonuclease activity homolog</fullName>
    </alternativeName>
    <alternativeName>
        <fullName evidence="4">RraA-like protein</fullName>
    </alternativeName>
</protein>
<dbReference type="PANTHER" id="PTHR33254:SF4">
    <property type="entry name" value="4-HYDROXY-4-METHYL-2-OXOGLUTARATE ALDOLASE 3-RELATED"/>
    <property type="match status" value="1"/>
</dbReference>
<dbReference type="InterPro" id="IPR036704">
    <property type="entry name" value="RraA/RraA-like_sf"/>
</dbReference>
<reference evidence="7" key="1">
    <citation type="submission" date="2017-02" db="EMBL/GenBank/DDBJ databases">
        <authorList>
            <person name="Varghese N."/>
            <person name="Submissions S."/>
        </authorList>
    </citation>
    <scope>NUCLEOTIDE SEQUENCE [LARGE SCALE GENOMIC DNA]</scope>
    <source>
        <strain evidence="7">DSM 22385</strain>
    </source>
</reference>
<evidence type="ECO:0000256" key="2">
    <source>
        <dbReference type="ARBA" id="ARBA00016549"/>
    </source>
</evidence>
<evidence type="ECO:0000313" key="7">
    <source>
        <dbReference type="Proteomes" id="UP000189981"/>
    </source>
</evidence>
<accession>A0A1T5ABW8</accession>
<evidence type="ECO:0000256" key="5">
    <source>
        <dbReference type="PIRSR" id="PIRSR605493-1"/>
    </source>
</evidence>
<feature type="binding site" evidence="5">
    <location>
        <begin position="167"/>
        <end position="170"/>
    </location>
    <ligand>
        <name>substrate</name>
    </ligand>
</feature>
<dbReference type="PANTHER" id="PTHR33254">
    <property type="entry name" value="4-HYDROXY-4-METHYL-2-OXOGLUTARATE ALDOLASE 3-RELATED"/>
    <property type="match status" value="1"/>
</dbReference>
<dbReference type="OrthoDB" id="9784786at2"/>
<evidence type="ECO:0000313" key="6">
    <source>
        <dbReference type="EMBL" id="SKB32448.1"/>
    </source>
</evidence>
<comment type="cofactor">
    <cofactor evidence="1">
        <name>a divalent metal cation</name>
        <dbReference type="ChEBI" id="CHEBI:60240"/>
    </cofactor>
</comment>
<dbReference type="RefSeq" id="WP_079701127.1">
    <property type="nucleotide sequence ID" value="NZ_FUYR01000001.1"/>
</dbReference>
<evidence type="ECO:0000256" key="3">
    <source>
        <dbReference type="ARBA" id="ARBA00029596"/>
    </source>
</evidence>
<evidence type="ECO:0000256" key="1">
    <source>
        <dbReference type="ARBA" id="ARBA00001968"/>
    </source>
</evidence>
<name>A0A1T5ABW8_9SPHI</name>
<evidence type="ECO:0000256" key="4">
    <source>
        <dbReference type="ARBA" id="ARBA00030169"/>
    </source>
</evidence>
<organism evidence="6 7">
    <name type="scientific">Daejeonella lutea</name>
    <dbReference type="NCBI Taxonomy" id="572036"/>
    <lineage>
        <taxon>Bacteria</taxon>
        <taxon>Pseudomonadati</taxon>
        <taxon>Bacteroidota</taxon>
        <taxon>Sphingobacteriia</taxon>
        <taxon>Sphingobacteriales</taxon>
        <taxon>Sphingobacteriaceae</taxon>
        <taxon>Daejeonella</taxon>
    </lineage>
</organism>
<dbReference type="CDD" id="cd16841">
    <property type="entry name" value="RraA_family"/>
    <property type="match status" value="1"/>
</dbReference>
<sequence>MNSLFIQNLKNNARRIALALILTAPIFIQSAKAQLYNFTEEQMKSFTATNPFGRFPGGRPMIPDAVLDTFRQMQIQVVEAVGSIPREYANQYEAGWKTLQPNKKLYGRAFTVQFIPSRPDLVAGMQSEATKNNFTGLRNQTTIDMLQKNDLVVVDLFGKVQGGTYVGDKLAYYIYKTTETGVVVDGGIYLLENMAQSGMQAFYRGTYPGPLSNATVSGINVPVRIGNAIIMPGDLIIGDQDGILAVPPQFVSAVIKNVIRDRRRDVWMKKAFDLKRFKSSDIYGRPKDPELLKLFEEYLRTGDAKLLPK</sequence>
<dbReference type="Pfam" id="PF03737">
    <property type="entry name" value="RraA-like"/>
    <property type="match status" value="1"/>
</dbReference>
<keyword evidence="7" id="KW-1185">Reference proteome</keyword>
<dbReference type="SUPFAM" id="SSF89562">
    <property type="entry name" value="RraA-like"/>
    <property type="match status" value="1"/>
</dbReference>
<dbReference type="Proteomes" id="UP000189981">
    <property type="component" value="Unassembled WGS sequence"/>
</dbReference>
<dbReference type="EMBL" id="FUYR01000001">
    <property type="protein sequence ID" value="SKB32448.1"/>
    <property type="molecule type" value="Genomic_DNA"/>
</dbReference>
<dbReference type="AlphaFoldDB" id="A0A1T5ABW8"/>
<proteinExistence type="predicted"/>